<evidence type="ECO:0000313" key="2">
    <source>
        <dbReference type="Proteomes" id="UP001145114"/>
    </source>
</evidence>
<gene>
    <name evidence="1" type="primary">TOM1_6</name>
    <name evidence="1" type="ORF">EV182_007301</name>
</gene>
<dbReference type="EMBL" id="JAMZIH010008474">
    <property type="protein sequence ID" value="KAJ1672073.1"/>
    <property type="molecule type" value="Genomic_DNA"/>
</dbReference>
<reference evidence="1" key="1">
    <citation type="submission" date="2022-06" db="EMBL/GenBank/DDBJ databases">
        <title>Phylogenomic reconstructions and comparative analyses of Kickxellomycotina fungi.</title>
        <authorList>
            <person name="Reynolds N.K."/>
            <person name="Stajich J.E."/>
            <person name="Barry K."/>
            <person name="Grigoriev I.V."/>
            <person name="Crous P."/>
            <person name="Smith M.E."/>
        </authorList>
    </citation>
    <scope>NUCLEOTIDE SEQUENCE</scope>
    <source>
        <strain evidence="1">RSA 2271</strain>
    </source>
</reference>
<protein>
    <submittedName>
        <fullName evidence="1">E3 ubiquitin-protein ligase tom1</fullName>
        <ecNumber evidence="1">2.3.2.26</ecNumber>
    </submittedName>
</protein>
<evidence type="ECO:0000313" key="1">
    <source>
        <dbReference type="EMBL" id="KAJ1672073.1"/>
    </source>
</evidence>
<keyword evidence="1" id="KW-0012">Acyltransferase</keyword>
<dbReference type="Proteomes" id="UP001145114">
    <property type="component" value="Unassembled WGS sequence"/>
</dbReference>
<comment type="caution">
    <text evidence="1">The sequence shown here is derived from an EMBL/GenBank/DDBJ whole genome shotgun (WGS) entry which is preliminary data.</text>
</comment>
<feature type="non-terminal residue" evidence="1">
    <location>
        <position position="287"/>
    </location>
</feature>
<sequence length="287" mass="31695">MALAVLATVVNDKEFRMIAVSFEPQLVPELVAAFRPETRAPVRTQICVLQCIDSLIRRRDQIAELYSSLNVSANHGVLMYVLRRAFAPSDHGRLPLPSTTTDSSVVRADSGAGMAKYPRQFLDSLQALIMSMTPWHNSSQLLVSAGAVDLLVSVLRHDSVADVTDVIRAVRLLHTIIISSPTSGFNAFASSEGVALLVKRMKLEVDRSIEEDSRALYDIDAKALPYPLAVYPLTSDTQFKAPEVLSASQITILKALFKLLHHLVQQPSYHDHLRNLIESSLPQTIEN</sequence>
<accession>A0ACC1H8H5</accession>
<keyword evidence="1" id="KW-0808">Transferase</keyword>
<name>A0ACC1H8H5_9FUNG</name>
<dbReference type="EC" id="2.3.2.26" evidence="1"/>
<organism evidence="1 2">
    <name type="scientific">Spiromyces aspiralis</name>
    <dbReference type="NCBI Taxonomy" id="68401"/>
    <lineage>
        <taxon>Eukaryota</taxon>
        <taxon>Fungi</taxon>
        <taxon>Fungi incertae sedis</taxon>
        <taxon>Zoopagomycota</taxon>
        <taxon>Kickxellomycotina</taxon>
        <taxon>Kickxellomycetes</taxon>
        <taxon>Kickxellales</taxon>
        <taxon>Kickxellaceae</taxon>
        <taxon>Spiromyces</taxon>
    </lineage>
</organism>
<keyword evidence="2" id="KW-1185">Reference proteome</keyword>
<proteinExistence type="predicted"/>